<sequence>MMQNNPAPALLRFIFSSLLLGMMAAYGVSLLSVDVPIDLQARYLPPGASHWFGTDNMGRDLWLRCFQGALTSLQIGVGAAICSGVIAMLIASLTLIHPVMDQALRLIIDTLLSLPHLLLLILICFTVGGGMRGVVLAVAFTHWPKLALILRAEAQQIRTSDYMTLAQRIGNTPLVLLAGALSARAFITVACGNITDVPTCCLTQRSIKFSWFRTGAS</sequence>
<keyword evidence="7 8" id="KW-0472">Membrane</keyword>
<evidence type="ECO:0000256" key="3">
    <source>
        <dbReference type="ARBA" id="ARBA00022475"/>
    </source>
</evidence>
<comment type="subcellular location">
    <subcellularLocation>
        <location evidence="1">Cell inner membrane</location>
        <topology evidence="1">Multi-pass membrane protein</topology>
    </subcellularLocation>
</comment>
<evidence type="ECO:0000256" key="7">
    <source>
        <dbReference type="ARBA" id="ARBA00023136"/>
    </source>
</evidence>
<protein>
    <submittedName>
        <fullName evidence="10">Peptide ABC transporter permease</fullName>
    </submittedName>
</protein>
<name>A0A377VY04_KLEPN</name>
<evidence type="ECO:0000313" key="11">
    <source>
        <dbReference type="Proteomes" id="UP000255099"/>
    </source>
</evidence>
<dbReference type="PANTHER" id="PTHR43386">
    <property type="entry name" value="OLIGOPEPTIDE TRANSPORT SYSTEM PERMEASE PROTEIN APPC"/>
    <property type="match status" value="1"/>
</dbReference>
<dbReference type="Proteomes" id="UP000255099">
    <property type="component" value="Unassembled WGS sequence"/>
</dbReference>
<evidence type="ECO:0000256" key="4">
    <source>
        <dbReference type="ARBA" id="ARBA00022519"/>
    </source>
</evidence>
<dbReference type="InterPro" id="IPR000515">
    <property type="entry name" value="MetI-like"/>
</dbReference>
<dbReference type="InterPro" id="IPR035906">
    <property type="entry name" value="MetI-like_sf"/>
</dbReference>
<keyword evidence="5 8" id="KW-0812">Transmembrane</keyword>
<evidence type="ECO:0000256" key="1">
    <source>
        <dbReference type="ARBA" id="ARBA00004429"/>
    </source>
</evidence>
<dbReference type="Pfam" id="PF00528">
    <property type="entry name" value="BPD_transp_1"/>
    <property type="match status" value="1"/>
</dbReference>
<evidence type="ECO:0000256" key="6">
    <source>
        <dbReference type="ARBA" id="ARBA00022989"/>
    </source>
</evidence>
<keyword evidence="2" id="KW-0813">Transport</keyword>
<dbReference type="InterPro" id="IPR050366">
    <property type="entry name" value="BP-dependent_transpt_permease"/>
</dbReference>
<dbReference type="GO" id="GO:0005886">
    <property type="term" value="C:plasma membrane"/>
    <property type="evidence" value="ECO:0007669"/>
    <property type="project" value="UniProtKB-SubCell"/>
</dbReference>
<keyword evidence="3" id="KW-1003">Cell membrane</keyword>
<dbReference type="EMBL" id="UGLB01000003">
    <property type="protein sequence ID" value="STT46567.1"/>
    <property type="molecule type" value="Genomic_DNA"/>
</dbReference>
<dbReference type="GO" id="GO:0055085">
    <property type="term" value="P:transmembrane transport"/>
    <property type="evidence" value="ECO:0007669"/>
    <property type="project" value="InterPro"/>
</dbReference>
<accession>A0A377VY04</accession>
<evidence type="ECO:0000256" key="2">
    <source>
        <dbReference type="ARBA" id="ARBA00022448"/>
    </source>
</evidence>
<keyword evidence="4" id="KW-0997">Cell inner membrane</keyword>
<evidence type="ECO:0000313" key="10">
    <source>
        <dbReference type="EMBL" id="STT46567.1"/>
    </source>
</evidence>
<dbReference type="SUPFAM" id="SSF161098">
    <property type="entry name" value="MetI-like"/>
    <property type="match status" value="1"/>
</dbReference>
<dbReference type="AlphaFoldDB" id="A0A377VY04"/>
<organism evidence="10 11">
    <name type="scientific">Klebsiella pneumoniae</name>
    <dbReference type="NCBI Taxonomy" id="573"/>
    <lineage>
        <taxon>Bacteria</taxon>
        <taxon>Pseudomonadati</taxon>
        <taxon>Pseudomonadota</taxon>
        <taxon>Gammaproteobacteria</taxon>
        <taxon>Enterobacterales</taxon>
        <taxon>Enterobacteriaceae</taxon>
        <taxon>Klebsiella/Raoultella group</taxon>
        <taxon>Klebsiella</taxon>
        <taxon>Klebsiella pneumoniae complex</taxon>
    </lineage>
</organism>
<keyword evidence="6 8" id="KW-1133">Transmembrane helix</keyword>
<evidence type="ECO:0000259" key="9">
    <source>
        <dbReference type="Pfam" id="PF00528"/>
    </source>
</evidence>
<proteinExistence type="predicted"/>
<evidence type="ECO:0000256" key="8">
    <source>
        <dbReference type="SAM" id="Phobius"/>
    </source>
</evidence>
<reference evidence="10 11" key="1">
    <citation type="submission" date="2018-06" db="EMBL/GenBank/DDBJ databases">
        <authorList>
            <consortium name="Pathogen Informatics"/>
            <person name="Doyle S."/>
        </authorList>
    </citation>
    <scope>NUCLEOTIDE SEQUENCE [LARGE SCALE GENOMIC DNA]</scope>
    <source>
        <strain evidence="10 11">NCTC9637</strain>
    </source>
</reference>
<dbReference type="Gene3D" id="1.10.3720.10">
    <property type="entry name" value="MetI-like"/>
    <property type="match status" value="1"/>
</dbReference>
<feature type="domain" description="ABC transmembrane type-1" evidence="9">
    <location>
        <begin position="85"/>
        <end position="173"/>
    </location>
</feature>
<gene>
    <name evidence="10" type="primary">ddpC_1</name>
    <name evidence="10" type="ORF">NCTC9637_01446</name>
</gene>
<dbReference type="PANTHER" id="PTHR43386:SF23">
    <property type="entry name" value="ABC TRANSPORTER"/>
    <property type="match status" value="1"/>
</dbReference>
<evidence type="ECO:0000256" key="5">
    <source>
        <dbReference type="ARBA" id="ARBA00022692"/>
    </source>
</evidence>
<feature type="transmembrane region" description="Helical" evidence="8">
    <location>
        <begin position="117"/>
        <end position="143"/>
    </location>
</feature>
<feature type="transmembrane region" description="Helical" evidence="8">
    <location>
        <begin position="73"/>
        <end position="96"/>
    </location>
</feature>